<gene>
    <name evidence="4" type="ORF">GL300_05615</name>
</gene>
<feature type="domain" description="N-acetyltransferase" evidence="3">
    <location>
        <begin position="4"/>
        <end position="158"/>
    </location>
</feature>
<dbReference type="Gene3D" id="3.40.630.30">
    <property type="match status" value="1"/>
</dbReference>
<evidence type="ECO:0000313" key="5">
    <source>
        <dbReference type="Proteomes" id="UP000449846"/>
    </source>
</evidence>
<protein>
    <submittedName>
        <fullName evidence="4">GNAT family N-acetyltransferase</fullName>
    </submittedName>
</protein>
<dbReference type="PANTHER" id="PTHR31438:SF1">
    <property type="entry name" value="LYSINE N-ACYLTRANSFERASE C17G9.06C-RELATED"/>
    <property type="match status" value="1"/>
</dbReference>
<dbReference type="PANTHER" id="PTHR31438">
    <property type="entry name" value="LYSINE N-ACYLTRANSFERASE C17G9.06C-RELATED"/>
    <property type="match status" value="1"/>
</dbReference>
<dbReference type="Pfam" id="PF13523">
    <property type="entry name" value="Acetyltransf_8"/>
    <property type="match status" value="1"/>
</dbReference>
<dbReference type="EMBL" id="WMIG01000002">
    <property type="protein sequence ID" value="MTH58685.1"/>
    <property type="molecule type" value="Genomic_DNA"/>
</dbReference>
<accession>A0A844HKG3</accession>
<proteinExistence type="predicted"/>
<dbReference type="SUPFAM" id="SSF55729">
    <property type="entry name" value="Acyl-CoA N-acyltransferases (Nat)"/>
    <property type="match status" value="1"/>
</dbReference>
<dbReference type="GO" id="GO:0046677">
    <property type="term" value="P:response to antibiotic"/>
    <property type="evidence" value="ECO:0007669"/>
    <property type="project" value="UniProtKB-KW"/>
</dbReference>
<dbReference type="Proteomes" id="UP000449846">
    <property type="component" value="Unassembled WGS sequence"/>
</dbReference>
<comment type="pathway">
    <text evidence="1">Siderophore biosynthesis.</text>
</comment>
<evidence type="ECO:0000256" key="1">
    <source>
        <dbReference type="ARBA" id="ARBA00004924"/>
    </source>
</evidence>
<dbReference type="OrthoDB" id="9814648at2"/>
<evidence type="ECO:0000313" key="4">
    <source>
        <dbReference type="EMBL" id="MTH58685.1"/>
    </source>
</evidence>
<dbReference type="InterPro" id="IPR019432">
    <property type="entry name" value="Acyltransferase_MbtK/IucB-like"/>
</dbReference>
<dbReference type="SMART" id="SM01006">
    <property type="entry name" value="AlcB"/>
    <property type="match status" value="1"/>
</dbReference>
<keyword evidence="5" id="KW-1185">Reference proteome</keyword>
<evidence type="ECO:0000259" key="3">
    <source>
        <dbReference type="PROSITE" id="PS51186"/>
    </source>
</evidence>
<comment type="caution">
    <text evidence="4">The sequence shown here is derived from an EMBL/GenBank/DDBJ whole genome shotgun (WGS) entry which is preliminary data.</text>
</comment>
<keyword evidence="2" id="KW-0046">Antibiotic resistance</keyword>
<organism evidence="4 5">
    <name type="scientific">Paracoccus litorisediminis</name>
    <dbReference type="NCBI Taxonomy" id="2006130"/>
    <lineage>
        <taxon>Bacteria</taxon>
        <taxon>Pseudomonadati</taxon>
        <taxon>Pseudomonadota</taxon>
        <taxon>Alphaproteobacteria</taxon>
        <taxon>Rhodobacterales</taxon>
        <taxon>Paracoccaceae</taxon>
        <taxon>Paracoccus</taxon>
    </lineage>
</organism>
<dbReference type="GO" id="GO:0016410">
    <property type="term" value="F:N-acyltransferase activity"/>
    <property type="evidence" value="ECO:0007669"/>
    <property type="project" value="TreeGrafter"/>
</dbReference>
<sequence>MDRFGFRPVTRADLPLLADWLRLPEVARWWRGAETQLAGIAEDLDEPAMRQWLVLEHGAAIAYAQVYPAHHWNAPHFHDLPADALAIDCFSGPDGFGRGGQWLSALSDILLVEASVLVIDPAPDNHRAIRAYEKAGFSGSDLRLTEDGSKARVMTRLR</sequence>
<dbReference type="AlphaFoldDB" id="A0A844HKG3"/>
<name>A0A844HKG3_9RHOB</name>
<reference evidence="4 5" key="1">
    <citation type="submission" date="2019-11" db="EMBL/GenBank/DDBJ databases">
        <authorList>
            <person name="Dong K."/>
        </authorList>
    </citation>
    <scope>NUCLEOTIDE SEQUENCE [LARGE SCALE GENOMIC DNA]</scope>
    <source>
        <strain evidence="4 5">NBRC 112902</strain>
    </source>
</reference>
<keyword evidence="4" id="KW-0808">Transferase</keyword>
<dbReference type="InterPro" id="IPR016181">
    <property type="entry name" value="Acyl_CoA_acyltransferase"/>
</dbReference>
<dbReference type="GO" id="GO:0019290">
    <property type="term" value="P:siderophore biosynthetic process"/>
    <property type="evidence" value="ECO:0007669"/>
    <property type="project" value="InterPro"/>
</dbReference>
<dbReference type="InterPro" id="IPR000182">
    <property type="entry name" value="GNAT_dom"/>
</dbReference>
<dbReference type="PROSITE" id="PS51186">
    <property type="entry name" value="GNAT"/>
    <property type="match status" value="1"/>
</dbReference>
<dbReference type="RefSeq" id="WP_155038621.1">
    <property type="nucleotide sequence ID" value="NZ_JBHGCD010000005.1"/>
</dbReference>
<evidence type="ECO:0000256" key="2">
    <source>
        <dbReference type="ARBA" id="ARBA00023251"/>
    </source>
</evidence>